<evidence type="ECO:0000313" key="4">
    <source>
        <dbReference type="Proteomes" id="UP001143480"/>
    </source>
</evidence>
<proteinExistence type="predicted"/>
<gene>
    <name evidence="3" type="ORF">GCM10017581_022530</name>
</gene>
<evidence type="ECO:0000256" key="1">
    <source>
        <dbReference type="SAM" id="MobiDB-lite"/>
    </source>
</evidence>
<dbReference type="EMBL" id="BSFP01000009">
    <property type="protein sequence ID" value="GLL00512.1"/>
    <property type="molecule type" value="Genomic_DNA"/>
</dbReference>
<protein>
    <recommendedName>
        <fullName evidence="2">DUF4232 domain-containing protein</fullName>
    </recommendedName>
</protein>
<organism evidence="3 4">
    <name type="scientific">Dactylosporangium matsuzakiense</name>
    <dbReference type="NCBI Taxonomy" id="53360"/>
    <lineage>
        <taxon>Bacteria</taxon>
        <taxon>Bacillati</taxon>
        <taxon>Actinomycetota</taxon>
        <taxon>Actinomycetes</taxon>
        <taxon>Micromonosporales</taxon>
        <taxon>Micromonosporaceae</taxon>
        <taxon>Dactylosporangium</taxon>
    </lineage>
</organism>
<dbReference type="Pfam" id="PF14016">
    <property type="entry name" value="DUF4232"/>
    <property type="match status" value="1"/>
</dbReference>
<dbReference type="Proteomes" id="UP001143480">
    <property type="component" value="Unassembled WGS sequence"/>
</dbReference>
<feature type="compositionally biased region" description="Low complexity" evidence="1">
    <location>
        <begin position="20"/>
        <end position="52"/>
    </location>
</feature>
<reference evidence="3" key="2">
    <citation type="submission" date="2023-01" db="EMBL/GenBank/DDBJ databases">
        <authorList>
            <person name="Sun Q."/>
            <person name="Evtushenko L."/>
        </authorList>
    </citation>
    <scope>NUCLEOTIDE SEQUENCE</scope>
    <source>
        <strain evidence="3">VKM Ac-1321</strain>
    </source>
</reference>
<reference evidence="3" key="1">
    <citation type="journal article" date="2014" name="Int. J. Syst. Evol. Microbiol.">
        <title>Complete genome sequence of Corynebacterium casei LMG S-19264T (=DSM 44701T), isolated from a smear-ripened cheese.</title>
        <authorList>
            <consortium name="US DOE Joint Genome Institute (JGI-PGF)"/>
            <person name="Walter F."/>
            <person name="Albersmeier A."/>
            <person name="Kalinowski J."/>
            <person name="Ruckert C."/>
        </authorList>
    </citation>
    <scope>NUCLEOTIDE SEQUENCE</scope>
    <source>
        <strain evidence="3">VKM Ac-1321</strain>
    </source>
</reference>
<accession>A0A9W6KEC4</accession>
<feature type="domain" description="DUF4232" evidence="2">
    <location>
        <begin position="63"/>
        <end position="197"/>
    </location>
</feature>
<dbReference type="InterPro" id="IPR025326">
    <property type="entry name" value="DUF4232"/>
</dbReference>
<dbReference type="AlphaFoldDB" id="A0A9W6KEC4"/>
<evidence type="ECO:0000313" key="3">
    <source>
        <dbReference type="EMBL" id="GLL00512.1"/>
    </source>
</evidence>
<name>A0A9W6KEC4_9ACTN</name>
<evidence type="ECO:0000259" key="2">
    <source>
        <dbReference type="Pfam" id="PF14016"/>
    </source>
</evidence>
<keyword evidence="4" id="KW-1185">Reference proteome</keyword>
<sequence length="203" mass="20137">MFPLMVLLAAAAGCGGGDGTEAAPAASGAPTTPVAGSAAASGQSTGPAPSASAGGGGDVTNRCRHGGITFKVQDAPGGGAAGSQYLWIVLTNPSSRACTLYGYPGVSWVTGDGGQQVNQPAERDTGVEPKQVKLESGQSAHVQVRSPQPGNFGDACKPVDVRGYRVYLPDETAADFVPSPQRVCSADGVGRAQVGPVVAGLSQ</sequence>
<feature type="region of interest" description="Disordered" evidence="1">
    <location>
        <begin position="19"/>
        <end position="60"/>
    </location>
</feature>
<comment type="caution">
    <text evidence="3">The sequence shown here is derived from an EMBL/GenBank/DDBJ whole genome shotgun (WGS) entry which is preliminary data.</text>
</comment>